<name>A0ABP6S3Y3_9PSEU</name>
<evidence type="ECO:0000313" key="2">
    <source>
        <dbReference type="EMBL" id="GAA3366733.1"/>
    </source>
</evidence>
<dbReference type="EMBL" id="BAAAYK010000045">
    <property type="protein sequence ID" value="GAA3366733.1"/>
    <property type="molecule type" value="Genomic_DNA"/>
</dbReference>
<keyword evidence="3" id="KW-1185">Reference proteome</keyword>
<accession>A0ABP6S3Y3</accession>
<comment type="caution">
    <text evidence="2">The sequence shown here is derived from an EMBL/GenBank/DDBJ whole genome shotgun (WGS) entry which is preliminary data.</text>
</comment>
<reference evidence="3" key="1">
    <citation type="journal article" date="2019" name="Int. J. Syst. Evol. Microbiol.">
        <title>The Global Catalogue of Microorganisms (GCM) 10K type strain sequencing project: providing services to taxonomists for standard genome sequencing and annotation.</title>
        <authorList>
            <consortium name="The Broad Institute Genomics Platform"/>
            <consortium name="The Broad Institute Genome Sequencing Center for Infectious Disease"/>
            <person name="Wu L."/>
            <person name="Ma J."/>
        </authorList>
    </citation>
    <scope>NUCLEOTIDE SEQUENCE [LARGE SCALE GENOMIC DNA]</scope>
    <source>
        <strain evidence="3">JCM 9687</strain>
    </source>
</reference>
<sequence length="103" mass="11149">MHGTDDHYFPVSDAEALHAAAGGELWLERGMRHAESATTPELWTGWRAGPAPPSSGAPSAVERAFRGMLSRTPVGVRCSGAKVNRTGSPRPRHPLPRETDRPR</sequence>
<evidence type="ECO:0000256" key="1">
    <source>
        <dbReference type="SAM" id="MobiDB-lite"/>
    </source>
</evidence>
<organism evidence="2 3">
    <name type="scientific">Saccharopolyspora gregorii</name>
    <dbReference type="NCBI Taxonomy" id="33914"/>
    <lineage>
        <taxon>Bacteria</taxon>
        <taxon>Bacillati</taxon>
        <taxon>Actinomycetota</taxon>
        <taxon>Actinomycetes</taxon>
        <taxon>Pseudonocardiales</taxon>
        <taxon>Pseudonocardiaceae</taxon>
        <taxon>Saccharopolyspora</taxon>
    </lineage>
</organism>
<gene>
    <name evidence="2" type="ORF">GCM10020366_71380</name>
</gene>
<dbReference type="Proteomes" id="UP001500483">
    <property type="component" value="Unassembled WGS sequence"/>
</dbReference>
<evidence type="ECO:0000313" key="3">
    <source>
        <dbReference type="Proteomes" id="UP001500483"/>
    </source>
</evidence>
<evidence type="ECO:0008006" key="4">
    <source>
        <dbReference type="Google" id="ProtNLM"/>
    </source>
</evidence>
<feature type="region of interest" description="Disordered" evidence="1">
    <location>
        <begin position="38"/>
        <end position="60"/>
    </location>
</feature>
<protein>
    <recommendedName>
        <fullName evidence="4">Alpha/beta hydrolase</fullName>
    </recommendedName>
</protein>
<feature type="region of interest" description="Disordered" evidence="1">
    <location>
        <begin position="72"/>
        <end position="103"/>
    </location>
</feature>
<proteinExistence type="predicted"/>